<protein>
    <submittedName>
        <fullName evidence="1">Uncharacterized protein</fullName>
    </submittedName>
</protein>
<evidence type="ECO:0000313" key="1">
    <source>
        <dbReference type="EMBL" id="NEV00777.1"/>
    </source>
</evidence>
<evidence type="ECO:0000313" key="2">
    <source>
        <dbReference type="Proteomes" id="UP000468531"/>
    </source>
</evidence>
<gene>
    <name evidence="1" type="ORF">FNJ47_34500</name>
</gene>
<sequence length="282" mass="28873">MPFMPTPLQNNVVIQNNTTGVVDYLKYEGSTLVGSVTQDYELGADWKIVANNGSTLVAQNDQTGFVDFLGIGANGNLVSSRMSSVAVPRIFGYSADTGTFGSQLADGEIDMLTFNTGTGAFTGSSLVAGSAGLPTAVGISTWNLNTPAWNGISSVGLNADVIDTQTASGQLDIIGLAGNVGTGLTVNASYLVPSGGPRIGDVNSDSAGVGFNYQNGSGNPQGLEATTMTASGQIDLLYWDVGVPDALNTGVMYASNMLSGNYAGWSVVEGGSVETNHVFPVT</sequence>
<dbReference type="RefSeq" id="WP_163160323.1">
    <property type="nucleotide sequence ID" value="NZ_VKHP01000196.1"/>
</dbReference>
<dbReference type="EMBL" id="VKHP01000196">
    <property type="protein sequence ID" value="NEV00777.1"/>
    <property type="molecule type" value="Genomic_DNA"/>
</dbReference>
<proteinExistence type="predicted"/>
<accession>A0A6P1BQJ0</accession>
<name>A0A6P1BQJ0_9BRAD</name>
<dbReference type="Proteomes" id="UP000468531">
    <property type="component" value="Unassembled WGS sequence"/>
</dbReference>
<dbReference type="AlphaFoldDB" id="A0A6P1BQJ0"/>
<comment type="caution">
    <text evidence="1">The sequence shown here is derived from an EMBL/GenBank/DDBJ whole genome shotgun (WGS) entry which is preliminary data.</text>
</comment>
<keyword evidence="2" id="KW-1185">Reference proteome</keyword>
<organism evidence="1 2">
    <name type="scientific">Bradyrhizobium uaiense</name>
    <dbReference type="NCBI Taxonomy" id="2594946"/>
    <lineage>
        <taxon>Bacteria</taxon>
        <taxon>Pseudomonadati</taxon>
        <taxon>Pseudomonadota</taxon>
        <taxon>Alphaproteobacteria</taxon>
        <taxon>Hyphomicrobiales</taxon>
        <taxon>Nitrobacteraceae</taxon>
        <taxon>Bradyrhizobium</taxon>
    </lineage>
</organism>
<reference evidence="1 2" key="1">
    <citation type="journal article" date="2020" name="Arch. Microbiol.">
        <title>Bradyrhizobium uaiense sp. nov., a new highly efficient cowpea symbiont.</title>
        <authorList>
            <person name="Cabral Michel D."/>
            <person name="Azarias Guimaraes A."/>
            <person name="Martins da Costa E."/>
            <person name="Soares de Carvalho T."/>
            <person name="Balsanelli E."/>
            <person name="Willems A."/>
            <person name="Maltempi de Souza E."/>
            <person name="de Souza Moreira F.M."/>
        </authorList>
    </citation>
    <scope>NUCLEOTIDE SEQUENCE [LARGE SCALE GENOMIC DNA]</scope>
    <source>
        <strain evidence="1 2">UFLA 03-164</strain>
    </source>
</reference>